<comment type="caution">
    <text evidence="1">The sequence shown here is derived from an EMBL/GenBank/DDBJ whole genome shotgun (WGS) entry which is preliminary data.</text>
</comment>
<dbReference type="AlphaFoldDB" id="A0A9P4WID4"/>
<reference evidence="1" key="1">
    <citation type="submission" date="2019-04" db="EMBL/GenBank/DDBJ databases">
        <title>Sequencing of skin fungus with MAO and IRED activity.</title>
        <authorList>
            <person name="Marsaioli A.J."/>
            <person name="Bonatto J.M.C."/>
            <person name="Reis Junior O."/>
        </authorList>
    </citation>
    <scope>NUCLEOTIDE SEQUENCE</scope>
    <source>
        <strain evidence="1">28M1</strain>
    </source>
</reference>
<evidence type="ECO:0000313" key="1">
    <source>
        <dbReference type="EMBL" id="KAF3033042.1"/>
    </source>
</evidence>
<accession>A0A9P4WID4</accession>
<sequence length="174" mass="19730">MGSSENARGWRDRTQDYAPSWSWAAAQGRVLHFPLISQYPRKDRCPVTIHEAFVNLATSDPMGAVKDGFVRMSANIRPNLDLQSLTGVGQSTFVEGHDARYSQGVRNCEGTYFLAMTYKELTEGTRVCGLIVEPTKRTPHEYERVGAFSFDPKVRPELWDFDEENLHMQTITLV</sequence>
<evidence type="ECO:0000313" key="2">
    <source>
        <dbReference type="Proteomes" id="UP000758155"/>
    </source>
</evidence>
<dbReference type="Proteomes" id="UP000758155">
    <property type="component" value="Unassembled WGS sequence"/>
</dbReference>
<protein>
    <submittedName>
        <fullName evidence="1">Uncharacterized protein</fullName>
    </submittedName>
</protein>
<gene>
    <name evidence="1" type="ORF">E8E12_004507</name>
</gene>
<name>A0A9P4WID4_9PLEO</name>
<organism evidence="1 2">
    <name type="scientific">Didymella heteroderae</name>
    <dbReference type="NCBI Taxonomy" id="1769908"/>
    <lineage>
        <taxon>Eukaryota</taxon>
        <taxon>Fungi</taxon>
        <taxon>Dikarya</taxon>
        <taxon>Ascomycota</taxon>
        <taxon>Pezizomycotina</taxon>
        <taxon>Dothideomycetes</taxon>
        <taxon>Pleosporomycetidae</taxon>
        <taxon>Pleosporales</taxon>
        <taxon>Pleosporineae</taxon>
        <taxon>Didymellaceae</taxon>
        <taxon>Didymella</taxon>
    </lineage>
</organism>
<keyword evidence="2" id="KW-1185">Reference proteome</keyword>
<dbReference type="EMBL" id="SWKV01000088">
    <property type="protein sequence ID" value="KAF3033042.1"/>
    <property type="molecule type" value="Genomic_DNA"/>
</dbReference>
<proteinExistence type="predicted"/>